<dbReference type="AlphaFoldDB" id="A0AAN6WIK1"/>
<proteinExistence type="predicted"/>
<reference evidence="1" key="1">
    <citation type="journal article" date="2023" name="Mol. Phylogenet. Evol.">
        <title>Genome-scale phylogeny and comparative genomics of the fungal order Sordariales.</title>
        <authorList>
            <person name="Hensen N."/>
            <person name="Bonometti L."/>
            <person name="Westerberg I."/>
            <person name="Brannstrom I.O."/>
            <person name="Guillou S."/>
            <person name="Cros-Aarteil S."/>
            <person name="Calhoun S."/>
            <person name="Haridas S."/>
            <person name="Kuo A."/>
            <person name="Mondo S."/>
            <person name="Pangilinan J."/>
            <person name="Riley R."/>
            <person name="LaButti K."/>
            <person name="Andreopoulos B."/>
            <person name="Lipzen A."/>
            <person name="Chen C."/>
            <person name="Yan M."/>
            <person name="Daum C."/>
            <person name="Ng V."/>
            <person name="Clum A."/>
            <person name="Steindorff A."/>
            <person name="Ohm R.A."/>
            <person name="Martin F."/>
            <person name="Silar P."/>
            <person name="Natvig D.O."/>
            <person name="Lalanne C."/>
            <person name="Gautier V."/>
            <person name="Ament-Velasquez S.L."/>
            <person name="Kruys A."/>
            <person name="Hutchinson M.I."/>
            <person name="Powell A.J."/>
            <person name="Barry K."/>
            <person name="Miller A.N."/>
            <person name="Grigoriev I.V."/>
            <person name="Debuchy R."/>
            <person name="Gladieux P."/>
            <person name="Hiltunen Thoren M."/>
            <person name="Johannesson H."/>
        </authorList>
    </citation>
    <scope>NUCLEOTIDE SEQUENCE</scope>
    <source>
        <strain evidence="1">PSN309</strain>
    </source>
</reference>
<dbReference type="Proteomes" id="UP001302126">
    <property type="component" value="Unassembled WGS sequence"/>
</dbReference>
<organism evidence="1 2">
    <name type="scientific">Podospora australis</name>
    <dbReference type="NCBI Taxonomy" id="1536484"/>
    <lineage>
        <taxon>Eukaryota</taxon>
        <taxon>Fungi</taxon>
        <taxon>Dikarya</taxon>
        <taxon>Ascomycota</taxon>
        <taxon>Pezizomycotina</taxon>
        <taxon>Sordariomycetes</taxon>
        <taxon>Sordariomycetidae</taxon>
        <taxon>Sordariales</taxon>
        <taxon>Podosporaceae</taxon>
        <taxon>Podospora</taxon>
    </lineage>
</organism>
<keyword evidence="2" id="KW-1185">Reference proteome</keyword>
<evidence type="ECO:0000313" key="1">
    <source>
        <dbReference type="EMBL" id="KAK4182278.1"/>
    </source>
</evidence>
<gene>
    <name evidence="1" type="ORF">QBC35DRAFT_183864</name>
</gene>
<evidence type="ECO:0000313" key="2">
    <source>
        <dbReference type="Proteomes" id="UP001302126"/>
    </source>
</evidence>
<name>A0AAN6WIK1_9PEZI</name>
<dbReference type="EMBL" id="MU864692">
    <property type="protein sequence ID" value="KAK4182278.1"/>
    <property type="molecule type" value="Genomic_DNA"/>
</dbReference>
<protein>
    <submittedName>
        <fullName evidence="1">Uncharacterized protein</fullName>
    </submittedName>
</protein>
<sequence>MKNTRGTIVCHREDDGEVVYDPEQALWQKIAAIHLVSPPLPAPSPDQLVKARRVTFLMHSTSPVPQLDYQHGGALLGFVPSPSFEASILRPILKKRPKDLSDLAPRTEPLDFEGEFRERGWEFVANPATGETLWKVQHNLATRDEYTWYRICWTTEDISPNEQFKSGRAIGDGSRFVESLKQGDCIVLWARAMSSQGYTKVKAASVVIEYEFVAE</sequence>
<reference evidence="1" key="2">
    <citation type="submission" date="2023-05" db="EMBL/GenBank/DDBJ databases">
        <authorList>
            <consortium name="Lawrence Berkeley National Laboratory"/>
            <person name="Steindorff A."/>
            <person name="Hensen N."/>
            <person name="Bonometti L."/>
            <person name="Westerberg I."/>
            <person name="Brannstrom I.O."/>
            <person name="Guillou S."/>
            <person name="Cros-Aarteil S."/>
            <person name="Calhoun S."/>
            <person name="Haridas S."/>
            <person name="Kuo A."/>
            <person name="Mondo S."/>
            <person name="Pangilinan J."/>
            <person name="Riley R."/>
            <person name="Labutti K."/>
            <person name="Andreopoulos B."/>
            <person name="Lipzen A."/>
            <person name="Chen C."/>
            <person name="Yanf M."/>
            <person name="Daum C."/>
            <person name="Ng V."/>
            <person name="Clum A."/>
            <person name="Ohm R."/>
            <person name="Martin F."/>
            <person name="Silar P."/>
            <person name="Natvig D."/>
            <person name="Lalanne C."/>
            <person name="Gautier V."/>
            <person name="Ament-Velasquez S.L."/>
            <person name="Kruys A."/>
            <person name="Hutchinson M.I."/>
            <person name="Powell A.J."/>
            <person name="Barry K."/>
            <person name="Miller A.N."/>
            <person name="Grigoriev I.V."/>
            <person name="Debuchy R."/>
            <person name="Gladieux P."/>
            <person name="Thoren M.H."/>
            <person name="Johannesson H."/>
        </authorList>
    </citation>
    <scope>NUCLEOTIDE SEQUENCE</scope>
    <source>
        <strain evidence="1">PSN309</strain>
    </source>
</reference>
<accession>A0AAN6WIK1</accession>
<comment type="caution">
    <text evidence="1">The sequence shown here is derived from an EMBL/GenBank/DDBJ whole genome shotgun (WGS) entry which is preliminary data.</text>
</comment>